<dbReference type="Proteomes" id="UP000235584">
    <property type="component" value="Chromosome"/>
</dbReference>
<gene>
    <name evidence="1" type="ORF">C0V70_06360</name>
</gene>
<protein>
    <submittedName>
        <fullName evidence="1">Uncharacterized protein</fullName>
    </submittedName>
</protein>
<evidence type="ECO:0000313" key="2">
    <source>
        <dbReference type="Proteomes" id="UP000235584"/>
    </source>
</evidence>
<dbReference type="AlphaFoldDB" id="A0A2K9NQE9"/>
<name>A0A2K9NQE9_BACTC</name>
<keyword evidence="2" id="KW-1185">Reference proteome</keyword>
<dbReference type="EMBL" id="CP025704">
    <property type="protein sequence ID" value="AUN97739.1"/>
    <property type="molecule type" value="Genomic_DNA"/>
</dbReference>
<dbReference type="RefSeq" id="WP_102243032.1">
    <property type="nucleotide sequence ID" value="NZ_CP025704.1"/>
</dbReference>
<sequence length="298" mass="33113">MVKMLCLFLVLQTTAFAAGISVSVNEKKEVGAFSVGVGSAVTLKSDDEKLNGAATFLGKVIHSDGSESYQMYLDKKGKKVYYIDASDFARKNSKLQTVIDPYEQAGGTCTAYAIYGFLQQTHLSGFEGTGELATTLASEDTRTHLLADAINEYYLTPAHRYSIRGILDKYGKKFGFKCKKFQTDTYESAKAHVMKQLDQGSPVIVSFNIGPKMVQSPFKLEMYGHTKPEIDGRLWIPRKVGERNSGGHTILAAASFTHNERLYFVMVDSDWSEPRIWDAEETLNNKTAVSEIEFVTCK</sequence>
<proteinExistence type="predicted"/>
<evidence type="ECO:0000313" key="1">
    <source>
        <dbReference type="EMBL" id="AUN97739.1"/>
    </source>
</evidence>
<organism evidence="1 2">
    <name type="scientific">Bacteriovorax stolpii</name>
    <name type="common">Bdellovibrio stolpii</name>
    <dbReference type="NCBI Taxonomy" id="960"/>
    <lineage>
        <taxon>Bacteria</taxon>
        <taxon>Pseudomonadati</taxon>
        <taxon>Bdellovibrionota</taxon>
        <taxon>Bacteriovoracia</taxon>
        <taxon>Bacteriovoracales</taxon>
        <taxon>Bacteriovoracaceae</taxon>
        <taxon>Bacteriovorax</taxon>
    </lineage>
</organism>
<accession>A0A2K9NQE9</accession>
<reference evidence="1 2" key="1">
    <citation type="submission" date="2018-01" db="EMBL/GenBank/DDBJ databases">
        <title>Complete genome sequence of Bacteriovorax stolpii DSM12778.</title>
        <authorList>
            <person name="Tang B."/>
            <person name="Chang J."/>
        </authorList>
    </citation>
    <scope>NUCLEOTIDE SEQUENCE [LARGE SCALE GENOMIC DNA]</scope>
    <source>
        <strain evidence="1 2">DSM 12778</strain>
    </source>
</reference>
<dbReference type="KEGG" id="bsto:C0V70_06360"/>